<feature type="domain" description="C2" evidence="7">
    <location>
        <begin position="209"/>
        <end position="345"/>
    </location>
</feature>
<name>A0A8K0KFL9_LADFU</name>
<dbReference type="Pfam" id="PF22901">
    <property type="entry name" value="dsrm_Ferlin"/>
    <property type="match status" value="1"/>
</dbReference>
<comment type="caution">
    <text evidence="8">The sequence shown here is derived from an EMBL/GenBank/DDBJ whole genome shotgun (WGS) entry which is preliminary data.</text>
</comment>
<dbReference type="EMBL" id="KZ308556">
    <property type="protein sequence ID" value="KAG8231448.1"/>
    <property type="molecule type" value="Genomic_DNA"/>
</dbReference>
<dbReference type="CDD" id="cd08374">
    <property type="entry name" value="C2F_Ferlin"/>
    <property type="match status" value="1"/>
</dbReference>
<dbReference type="InterPro" id="IPR037724">
    <property type="entry name" value="C2E_Ferlin"/>
</dbReference>
<organism evidence="8 9">
    <name type="scientific">Ladona fulva</name>
    <name type="common">Scarce chaser dragonfly</name>
    <name type="synonym">Libellula fulva</name>
    <dbReference type="NCBI Taxonomy" id="123851"/>
    <lineage>
        <taxon>Eukaryota</taxon>
        <taxon>Metazoa</taxon>
        <taxon>Ecdysozoa</taxon>
        <taxon>Arthropoda</taxon>
        <taxon>Hexapoda</taxon>
        <taxon>Insecta</taxon>
        <taxon>Pterygota</taxon>
        <taxon>Palaeoptera</taxon>
        <taxon>Odonata</taxon>
        <taxon>Epiprocta</taxon>
        <taxon>Anisoptera</taxon>
        <taxon>Libelluloidea</taxon>
        <taxon>Libellulidae</taxon>
        <taxon>Ladona</taxon>
    </lineage>
</organism>
<protein>
    <recommendedName>
        <fullName evidence="7">C2 domain-containing protein</fullName>
    </recommendedName>
</protein>
<evidence type="ECO:0000256" key="3">
    <source>
        <dbReference type="ARBA" id="ARBA00022737"/>
    </source>
</evidence>
<sequence length="695" mass="81065">MKEKKTKIKFMEGDEIFDWWTKYYASFSEMKESYENTNMTDDKDQNHEMTFEREDLFLTPDDIESNAARQKKSDFTDYTIKSLKMLARMLIFIGVMRKTQTDPKLRESNLLAPTKRRNQLKPATFIIYSNELEKQPEYYGFQDWMDSFDIYHGKKHQGEDMQRMIKGKFKGLIQLQKINENGKNKDLNEDATNNDVTKSSTDRDYADSKQQTLPVHSAISFTNQSLRVWVRVYVIRAYSLTPKDISGYSDPYVVVFVGDNKTKSEFWKTMKKHSPQVSGKRSEYVPRNLNPLFGRCFEVEALLPRDNTLTICLMDWDAYSQDDFIGKTEIDIENRLYSKHRATCGISSSFELSGYNKWRDKQKPSVILSNLCKHFNIDDPTYRANEVIVGQKSISLLHKSKKRKQRKREYLALTALKQWPEVATANGLPAWSLVPEHIETRSLYDPKQIGIEQGKVEMWVDMFYIPDDIHDSDSIQEYLGPPVDISPRKPTPYELRVIIWNTEDVELCDTNIITGEKSSDIFVKGWLYGPRIDYQCTDVHRKSFSGEGSFNWRFIFPFLYISAERSLVIQDANKINFGKRLTKFLKSLIRISTGFESRECIPCLLQLEVWDEDHFSPDDFIGAITLHIDNIPIGSKNAATCNAMILRDHPRINLFKTHQIRGWWPVGRRVKKRKNEDSFKMTASQYFANVLNNAS</sequence>
<evidence type="ECO:0000256" key="6">
    <source>
        <dbReference type="SAM" id="MobiDB-lite"/>
    </source>
</evidence>
<dbReference type="OrthoDB" id="10059618at2759"/>
<proteinExistence type="predicted"/>
<gene>
    <name evidence="8" type="ORF">J437_LFUL000165</name>
</gene>
<evidence type="ECO:0000256" key="4">
    <source>
        <dbReference type="ARBA" id="ARBA00022989"/>
    </source>
</evidence>
<keyword evidence="3" id="KW-0677">Repeat</keyword>
<dbReference type="SMART" id="SM00239">
    <property type="entry name" value="C2"/>
    <property type="match status" value="2"/>
</dbReference>
<dbReference type="InterPro" id="IPR000008">
    <property type="entry name" value="C2_dom"/>
</dbReference>
<dbReference type="SUPFAM" id="SSF49562">
    <property type="entry name" value="C2 domain (Calcium/lipid-binding domain, CaLB)"/>
    <property type="match status" value="2"/>
</dbReference>
<dbReference type="AlphaFoldDB" id="A0A8K0KFL9"/>
<dbReference type="InterPro" id="IPR055072">
    <property type="entry name" value="Ferlin_DSRM"/>
</dbReference>
<dbReference type="PANTHER" id="PTHR12546:SF60">
    <property type="entry name" value="MISFIRE, ISOFORM F"/>
    <property type="match status" value="1"/>
</dbReference>
<dbReference type="GO" id="GO:0007009">
    <property type="term" value="P:plasma membrane organization"/>
    <property type="evidence" value="ECO:0007669"/>
    <property type="project" value="TreeGrafter"/>
</dbReference>
<dbReference type="PROSITE" id="PS50004">
    <property type="entry name" value="C2"/>
    <property type="match status" value="2"/>
</dbReference>
<dbReference type="Pfam" id="PF00168">
    <property type="entry name" value="C2"/>
    <property type="match status" value="1"/>
</dbReference>
<evidence type="ECO:0000259" key="7">
    <source>
        <dbReference type="PROSITE" id="PS50004"/>
    </source>
</evidence>
<reference evidence="8" key="2">
    <citation type="submission" date="2017-10" db="EMBL/GenBank/DDBJ databases">
        <title>Ladona fulva Genome sequencing and assembly.</title>
        <authorList>
            <person name="Murali S."/>
            <person name="Richards S."/>
            <person name="Bandaranaike D."/>
            <person name="Bellair M."/>
            <person name="Blankenburg K."/>
            <person name="Chao H."/>
            <person name="Dinh H."/>
            <person name="Doddapaneni H."/>
            <person name="Dugan-Rocha S."/>
            <person name="Elkadiri S."/>
            <person name="Gnanaolivu R."/>
            <person name="Hernandez B."/>
            <person name="Skinner E."/>
            <person name="Javaid M."/>
            <person name="Lee S."/>
            <person name="Li M."/>
            <person name="Ming W."/>
            <person name="Munidasa M."/>
            <person name="Muniz J."/>
            <person name="Nguyen L."/>
            <person name="Hughes D."/>
            <person name="Osuji N."/>
            <person name="Pu L.-L."/>
            <person name="Puazo M."/>
            <person name="Qu C."/>
            <person name="Quiroz J."/>
            <person name="Raj R."/>
            <person name="Weissenberger G."/>
            <person name="Xin Y."/>
            <person name="Zou X."/>
            <person name="Han Y."/>
            <person name="Worley K."/>
            <person name="Muzny D."/>
            <person name="Gibbs R."/>
        </authorList>
    </citation>
    <scope>NUCLEOTIDE SEQUENCE</scope>
    <source>
        <strain evidence="8">Sampled in the wild</strain>
    </source>
</reference>
<dbReference type="CDD" id="cd04037">
    <property type="entry name" value="C2E_Ferlin"/>
    <property type="match status" value="1"/>
</dbReference>
<keyword evidence="4" id="KW-1133">Transmembrane helix</keyword>
<dbReference type="GO" id="GO:0016020">
    <property type="term" value="C:membrane"/>
    <property type="evidence" value="ECO:0007669"/>
    <property type="project" value="UniProtKB-SubCell"/>
</dbReference>
<dbReference type="PANTHER" id="PTHR12546">
    <property type="entry name" value="FER-1-LIKE"/>
    <property type="match status" value="1"/>
</dbReference>
<dbReference type="InterPro" id="IPR037721">
    <property type="entry name" value="Ferlin"/>
</dbReference>
<evidence type="ECO:0000256" key="2">
    <source>
        <dbReference type="ARBA" id="ARBA00022692"/>
    </source>
</evidence>
<feature type="compositionally biased region" description="Polar residues" evidence="6">
    <location>
        <begin position="190"/>
        <end position="199"/>
    </location>
</feature>
<keyword evidence="5" id="KW-0472">Membrane</keyword>
<dbReference type="Gene3D" id="2.60.40.150">
    <property type="entry name" value="C2 domain"/>
    <property type="match status" value="2"/>
</dbReference>
<comment type="subcellular location">
    <subcellularLocation>
        <location evidence="1">Membrane</location>
        <topology evidence="1">Single-pass membrane protein</topology>
    </subcellularLocation>
</comment>
<evidence type="ECO:0000256" key="1">
    <source>
        <dbReference type="ARBA" id="ARBA00004167"/>
    </source>
</evidence>
<evidence type="ECO:0000256" key="5">
    <source>
        <dbReference type="ARBA" id="ARBA00023136"/>
    </source>
</evidence>
<accession>A0A8K0KFL9</accession>
<feature type="region of interest" description="Disordered" evidence="6">
    <location>
        <begin position="183"/>
        <end position="209"/>
    </location>
</feature>
<keyword evidence="2" id="KW-0812">Transmembrane</keyword>
<feature type="domain" description="C2" evidence="7">
    <location>
        <begin position="475"/>
        <end position="642"/>
    </location>
</feature>
<dbReference type="Proteomes" id="UP000792457">
    <property type="component" value="Unassembled WGS sequence"/>
</dbReference>
<dbReference type="InterPro" id="IPR035892">
    <property type="entry name" value="C2_domain_sf"/>
</dbReference>
<reference evidence="8" key="1">
    <citation type="submission" date="2013-04" db="EMBL/GenBank/DDBJ databases">
        <authorList>
            <person name="Qu J."/>
            <person name="Murali S.C."/>
            <person name="Bandaranaike D."/>
            <person name="Bellair M."/>
            <person name="Blankenburg K."/>
            <person name="Chao H."/>
            <person name="Dinh H."/>
            <person name="Doddapaneni H."/>
            <person name="Downs B."/>
            <person name="Dugan-Rocha S."/>
            <person name="Elkadiri S."/>
            <person name="Gnanaolivu R.D."/>
            <person name="Hernandez B."/>
            <person name="Javaid M."/>
            <person name="Jayaseelan J.C."/>
            <person name="Lee S."/>
            <person name="Li M."/>
            <person name="Ming W."/>
            <person name="Munidasa M."/>
            <person name="Muniz J."/>
            <person name="Nguyen L."/>
            <person name="Ongeri F."/>
            <person name="Osuji N."/>
            <person name="Pu L.-L."/>
            <person name="Puazo M."/>
            <person name="Qu C."/>
            <person name="Quiroz J."/>
            <person name="Raj R."/>
            <person name="Weissenberger G."/>
            <person name="Xin Y."/>
            <person name="Zou X."/>
            <person name="Han Y."/>
            <person name="Richards S."/>
            <person name="Worley K."/>
            <person name="Muzny D."/>
            <person name="Gibbs R."/>
        </authorList>
    </citation>
    <scope>NUCLEOTIDE SEQUENCE</scope>
    <source>
        <strain evidence="8">Sampled in the wild</strain>
    </source>
</reference>
<evidence type="ECO:0000313" key="9">
    <source>
        <dbReference type="Proteomes" id="UP000792457"/>
    </source>
</evidence>
<keyword evidence="9" id="KW-1185">Reference proteome</keyword>
<evidence type="ECO:0000313" key="8">
    <source>
        <dbReference type="EMBL" id="KAG8231448.1"/>
    </source>
</evidence>
<dbReference type="InterPro" id="IPR037725">
    <property type="entry name" value="C2F_Ferlin"/>
</dbReference>